<dbReference type="EMBL" id="JADDIV010000006">
    <property type="protein sequence ID" value="MBE7369880.1"/>
    <property type="molecule type" value="Genomic_DNA"/>
</dbReference>
<evidence type="ECO:0000313" key="1">
    <source>
        <dbReference type="EMBL" id="MBE7369880.1"/>
    </source>
</evidence>
<keyword evidence="2" id="KW-1185">Reference proteome</keyword>
<protein>
    <submittedName>
        <fullName evidence="1">Uncharacterized protein</fullName>
    </submittedName>
</protein>
<organism evidence="1 2">
    <name type="scientific">Ramlibacter pallidus</name>
    <dbReference type="NCBI Taxonomy" id="2780087"/>
    <lineage>
        <taxon>Bacteria</taxon>
        <taxon>Pseudomonadati</taxon>
        <taxon>Pseudomonadota</taxon>
        <taxon>Betaproteobacteria</taxon>
        <taxon>Burkholderiales</taxon>
        <taxon>Comamonadaceae</taxon>
        <taxon>Ramlibacter</taxon>
    </lineage>
</organism>
<sequence length="144" mass="15979">MYVKVPKVKQVGVAWTKMLPPGLLVTATAHVTQVGWSNIQLVPRIYITPPADGIWDMDLVGELPDIIVMMYRPADIPARPLHIPNVPRWVQGVRVHASLNSMTSGERDAEFEEAVANWVPFPWEKSMAVAKGDPGDGFPWVSPQ</sequence>
<dbReference type="RefSeq" id="WP_193678510.1">
    <property type="nucleotide sequence ID" value="NZ_JADDIV010000006.1"/>
</dbReference>
<proteinExistence type="predicted"/>
<comment type="caution">
    <text evidence="1">The sequence shown here is derived from an EMBL/GenBank/DDBJ whole genome shotgun (WGS) entry which is preliminary data.</text>
</comment>
<accession>A0ABR9S8K7</accession>
<gene>
    <name evidence="1" type="ORF">IM787_20115</name>
</gene>
<name>A0ABR9S8K7_9BURK</name>
<dbReference type="Proteomes" id="UP000806285">
    <property type="component" value="Unassembled WGS sequence"/>
</dbReference>
<reference evidence="1 2" key="1">
    <citation type="submission" date="2020-10" db="EMBL/GenBank/DDBJ databases">
        <title>Ramlibacter sp. HM2 16S ribosomal RNA gene Genome sequencing and assembly.</title>
        <authorList>
            <person name="Kang M."/>
        </authorList>
    </citation>
    <scope>NUCLEOTIDE SEQUENCE [LARGE SCALE GENOMIC DNA]</scope>
    <source>
        <strain evidence="1 2">HM2</strain>
    </source>
</reference>
<evidence type="ECO:0000313" key="2">
    <source>
        <dbReference type="Proteomes" id="UP000806285"/>
    </source>
</evidence>